<dbReference type="Proteomes" id="UP000722989">
    <property type="component" value="Unassembled WGS sequence"/>
</dbReference>
<evidence type="ECO:0000256" key="1">
    <source>
        <dbReference type="SAM" id="MobiDB-lite"/>
    </source>
</evidence>
<protein>
    <submittedName>
        <fullName evidence="2">Uncharacterized protein</fullName>
    </submittedName>
</protein>
<sequence length="310" mass="34804">MDGVREDRLREVAGLADDRLAGERGEYVVVPVVRELVGELVPVAGEEVQVIDLALPDRLHRADLPLVGGEPVLRTVHERGRPLPQVTAAHLVERVDPVVAVVPDEVSGQRRRQRDREHSDVAPPHPPDQQVQQHDDGQGLADGTGDRRRREDQPGQGAHPRRQALPPAQHQHGGQQQGGEQRLGHDVVLEDDLPRVQDHRCRRERGAVGRHAAPREQRVHADAERETEQVLDHRDGDDVPGEREALQEQRVAERPDPARRHELRGLQVREGVAEVAERGWIGGHDGHPDRRAHQQQPDQCRMRAERVTYA</sequence>
<feature type="region of interest" description="Disordered" evidence="1">
    <location>
        <begin position="103"/>
        <end position="266"/>
    </location>
</feature>
<reference evidence="2 3" key="1">
    <citation type="submission" date="2020-03" db="EMBL/GenBank/DDBJ databases">
        <title>WGS of the type strain of Planosporangium spp.</title>
        <authorList>
            <person name="Thawai C."/>
        </authorList>
    </citation>
    <scope>NUCLEOTIDE SEQUENCE [LARGE SCALE GENOMIC DNA]</scope>
    <source>
        <strain evidence="2 3">TBRC 5610</strain>
    </source>
</reference>
<gene>
    <name evidence="2" type="ORF">HC031_06805</name>
</gene>
<feature type="compositionally biased region" description="Basic and acidic residues" evidence="1">
    <location>
        <begin position="182"/>
        <end position="264"/>
    </location>
</feature>
<feature type="compositionally biased region" description="Basic and acidic residues" evidence="1">
    <location>
        <begin position="300"/>
        <end position="310"/>
    </location>
</feature>
<comment type="caution">
    <text evidence="2">The sequence shown here is derived from an EMBL/GenBank/DDBJ whole genome shotgun (WGS) entry which is preliminary data.</text>
</comment>
<proteinExistence type="predicted"/>
<feature type="compositionally biased region" description="Basic and acidic residues" evidence="1">
    <location>
        <begin position="144"/>
        <end position="153"/>
    </location>
</feature>
<dbReference type="EMBL" id="JAATVY010000003">
    <property type="protein sequence ID" value="NJC69429.1"/>
    <property type="molecule type" value="Genomic_DNA"/>
</dbReference>
<keyword evidence="3" id="KW-1185">Reference proteome</keyword>
<name>A0ABX0XVZ7_9ACTN</name>
<evidence type="ECO:0000313" key="3">
    <source>
        <dbReference type="Proteomes" id="UP000722989"/>
    </source>
</evidence>
<feature type="region of interest" description="Disordered" evidence="1">
    <location>
        <begin position="280"/>
        <end position="310"/>
    </location>
</feature>
<organism evidence="2 3">
    <name type="scientific">Planosporangium thailandense</name>
    <dbReference type="NCBI Taxonomy" id="765197"/>
    <lineage>
        <taxon>Bacteria</taxon>
        <taxon>Bacillati</taxon>
        <taxon>Actinomycetota</taxon>
        <taxon>Actinomycetes</taxon>
        <taxon>Micromonosporales</taxon>
        <taxon>Micromonosporaceae</taxon>
        <taxon>Planosporangium</taxon>
    </lineage>
</organism>
<accession>A0ABX0XVZ7</accession>
<evidence type="ECO:0000313" key="2">
    <source>
        <dbReference type="EMBL" id="NJC69429.1"/>
    </source>
</evidence>